<dbReference type="InterPro" id="IPR036237">
    <property type="entry name" value="Xyl_isomerase-like_sf"/>
</dbReference>
<dbReference type="HOGENOM" id="CLU_876131_0_0_11"/>
<accession>I0H602</accession>
<dbReference type="EMBL" id="AP012319">
    <property type="protein sequence ID" value="BAL88439.1"/>
    <property type="molecule type" value="Genomic_DNA"/>
</dbReference>
<gene>
    <name evidence="2" type="ordered locus">AMIS_32190</name>
</gene>
<dbReference type="AlphaFoldDB" id="I0H602"/>
<proteinExistence type="predicted"/>
<dbReference type="PATRIC" id="fig|512565.3.peg.3213"/>
<dbReference type="InterPro" id="IPR050312">
    <property type="entry name" value="IolE/XylAMocC-like"/>
</dbReference>
<dbReference type="Pfam" id="PF01261">
    <property type="entry name" value="AP_endonuc_2"/>
    <property type="match status" value="1"/>
</dbReference>
<keyword evidence="3" id="KW-1185">Reference proteome</keyword>
<feature type="domain" description="Xylose isomerase-like TIM barrel" evidence="1">
    <location>
        <begin position="51"/>
        <end position="305"/>
    </location>
</feature>
<evidence type="ECO:0000259" key="1">
    <source>
        <dbReference type="Pfam" id="PF01261"/>
    </source>
</evidence>
<evidence type="ECO:0000313" key="3">
    <source>
        <dbReference type="Proteomes" id="UP000007882"/>
    </source>
</evidence>
<name>I0H602_ACTM4</name>
<dbReference type="eggNOG" id="COG1082">
    <property type="taxonomic scope" value="Bacteria"/>
</dbReference>
<dbReference type="Gene3D" id="3.20.20.150">
    <property type="entry name" value="Divalent-metal-dependent TIM barrel enzymes"/>
    <property type="match status" value="1"/>
</dbReference>
<dbReference type="RefSeq" id="WP_014443334.1">
    <property type="nucleotide sequence ID" value="NC_017093.1"/>
</dbReference>
<dbReference type="Proteomes" id="UP000007882">
    <property type="component" value="Chromosome"/>
</dbReference>
<dbReference type="STRING" id="512565.AMIS_32190"/>
<dbReference type="InterPro" id="IPR013022">
    <property type="entry name" value="Xyl_isomerase-like_TIM-brl"/>
</dbReference>
<dbReference type="SUPFAM" id="SSF51658">
    <property type="entry name" value="Xylose isomerase-like"/>
    <property type="match status" value="1"/>
</dbReference>
<reference evidence="2 3" key="1">
    <citation type="submission" date="2012-02" db="EMBL/GenBank/DDBJ databases">
        <title>Complete genome sequence of Actinoplanes missouriensis 431 (= NBRC 102363).</title>
        <authorList>
            <person name="Ohnishi Y."/>
            <person name="Ishikawa J."/>
            <person name="Sekine M."/>
            <person name="Hosoyama A."/>
            <person name="Harada T."/>
            <person name="Narita H."/>
            <person name="Hata T."/>
            <person name="Konno Y."/>
            <person name="Tutikane K."/>
            <person name="Fujita N."/>
            <person name="Horinouchi S."/>
            <person name="Hayakawa M."/>
        </authorList>
    </citation>
    <scope>NUCLEOTIDE SEQUENCE [LARGE SCALE GENOMIC DNA]</scope>
    <source>
        <strain evidence="3">ATCC 14538 / DSM 43046 / CBS 188.64 / JCM 3121 / NBRC 102363 / NCIMB 12654 / NRRL B-3342 / UNCC 431</strain>
    </source>
</reference>
<evidence type="ECO:0000313" key="2">
    <source>
        <dbReference type="EMBL" id="BAL88439.1"/>
    </source>
</evidence>
<sequence>MRLGLCLAAFGGEGLGSALKQLPDDTLALDVPTDTTLGLIDVRRCADDRAYLDEIAAALSGHTVGVVSNSRDAQLLLGPHGPHTAAVCPGDPGTRMAHALRCGLGTIRLAERLGAPAVRLLPGCPDFGRWLSWWGSDAGWADNIAVFRDRAAPLITAAREAGVLMMLEPHPKQIVYDRASAELLFAMCGDWDDVLRLCVDPANLAAIGHDAIGAVRGWNGRMAAVHAKDLQRHSAPAPPAGAGWSRYGPQPPIRFRALGLGELDWPAIVAALQDECFEGVLYLEHEDTLLPREQSIRRSLDLLRAIVPQHAAQGRTW</sequence>
<dbReference type="PANTHER" id="PTHR12110">
    <property type="entry name" value="HYDROXYPYRUVATE ISOMERASE"/>
    <property type="match status" value="1"/>
</dbReference>
<dbReference type="KEGG" id="ams:AMIS_32190"/>
<protein>
    <recommendedName>
        <fullName evidence="1">Xylose isomerase-like TIM barrel domain-containing protein</fullName>
    </recommendedName>
</protein>
<organism evidence="2 3">
    <name type="scientific">Actinoplanes missouriensis (strain ATCC 14538 / DSM 43046 / CBS 188.64 / JCM 3121 / NBRC 102363 / NCIMB 12654 / NRRL B-3342 / UNCC 431)</name>
    <dbReference type="NCBI Taxonomy" id="512565"/>
    <lineage>
        <taxon>Bacteria</taxon>
        <taxon>Bacillati</taxon>
        <taxon>Actinomycetota</taxon>
        <taxon>Actinomycetes</taxon>
        <taxon>Micromonosporales</taxon>
        <taxon>Micromonosporaceae</taxon>
        <taxon>Actinoplanes</taxon>
    </lineage>
</organism>
<dbReference type="PANTHER" id="PTHR12110:SF21">
    <property type="entry name" value="XYLOSE ISOMERASE-LIKE TIM BARREL DOMAIN-CONTAINING PROTEIN"/>
    <property type="match status" value="1"/>
</dbReference>